<gene>
    <name evidence="3" type="ORF">C7B45_14165</name>
</gene>
<feature type="domain" description="Gfo/Idh/MocA-like oxidoreductase N-terminal" evidence="1">
    <location>
        <begin position="48"/>
        <end position="167"/>
    </location>
</feature>
<dbReference type="PANTHER" id="PTHR43708">
    <property type="entry name" value="CONSERVED EXPRESSED OXIDOREDUCTASE (EUROFUNG)"/>
    <property type="match status" value="1"/>
</dbReference>
<dbReference type="InterPro" id="IPR036291">
    <property type="entry name" value="NAD(P)-bd_dom_sf"/>
</dbReference>
<dbReference type="Gene3D" id="3.30.360.10">
    <property type="entry name" value="Dihydrodipicolinate Reductase, domain 2"/>
    <property type="match status" value="1"/>
</dbReference>
<protein>
    <submittedName>
        <fullName evidence="3">Uncharacterized protein</fullName>
    </submittedName>
</protein>
<feature type="domain" description="YceM-like C-terminal" evidence="2">
    <location>
        <begin position="173"/>
        <end position="283"/>
    </location>
</feature>
<reference evidence="3 4" key="1">
    <citation type="journal article" date="2014" name="BMC Genomics">
        <title>Comparison of environmental and isolate Sulfobacillus genomes reveals diverse carbon, sulfur, nitrogen, and hydrogen metabolisms.</title>
        <authorList>
            <person name="Justice N.B."/>
            <person name="Norman A."/>
            <person name="Brown C.T."/>
            <person name="Singh A."/>
            <person name="Thomas B.C."/>
            <person name="Banfield J.F."/>
        </authorList>
    </citation>
    <scope>NUCLEOTIDE SEQUENCE [LARGE SCALE GENOMIC DNA]</scope>
    <source>
        <strain evidence="3">AMDSBA3</strain>
    </source>
</reference>
<evidence type="ECO:0000313" key="4">
    <source>
        <dbReference type="Proteomes" id="UP000241848"/>
    </source>
</evidence>
<dbReference type="Pfam" id="PF21378">
    <property type="entry name" value="YceM-like_C"/>
    <property type="match status" value="1"/>
</dbReference>
<accession>A0A2T2WEJ8</accession>
<dbReference type="InterPro" id="IPR048477">
    <property type="entry name" value="YceM-like_C"/>
</dbReference>
<dbReference type="AlphaFoldDB" id="A0A2T2WEJ8"/>
<name>A0A2T2WEJ8_9FIRM</name>
<evidence type="ECO:0000259" key="2">
    <source>
        <dbReference type="Pfam" id="PF21378"/>
    </source>
</evidence>
<dbReference type="InterPro" id="IPR051317">
    <property type="entry name" value="Gfo/Idh/MocA_oxidoreduct"/>
</dbReference>
<dbReference type="SUPFAM" id="SSF51735">
    <property type="entry name" value="NAD(P)-binding Rossmann-fold domains"/>
    <property type="match status" value="1"/>
</dbReference>
<dbReference type="Pfam" id="PF01408">
    <property type="entry name" value="GFO_IDH_MocA"/>
    <property type="match status" value="1"/>
</dbReference>
<evidence type="ECO:0000313" key="3">
    <source>
        <dbReference type="EMBL" id="PSR20656.1"/>
    </source>
</evidence>
<dbReference type="SUPFAM" id="SSF55347">
    <property type="entry name" value="Glyceraldehyde-3-phosphate dehydrogenase-like, C-terminal domain"/>
    <property type="match status" value="1"/>
</dbReference>
<dbReference type="GO" id="GO:0000166">
    <property type="term" value="F:nucleotide binding"/>
    <property type="evidence" value="ECO:0007669"/>
    <property type="project" value="InterPro"/>
</dbReference>
<dbReference type="PANTHER" id="PTHR43708:SF4">
    <property type="entry name" value="OXIDOREDUCTASE YCEM-RELATED"/>
    <property type="match status" value="1"/>
</dbReference>
<sequence>MCQHVDRLPDVLPVSYRVVASVTMHRDLCHGIDIIYTSRVGVGGIPMKLAMVGIGDIARKAYLPTMLSRQDIDLYLVTRNQTVLDEVGRAHGIVASHRLKSVRQLLGQKIDAALVHAATDAHDEIVRELLRAGVHVYVDKPLDYSYDKSREMVALARCQKRILMVGFNRRYAPLYQEAREDLTNPAMVLMQKNRANSPQSVREAIFDDFIHVVDTIRSFLPSPVQRICVQGRQRRGALTQVAVHMIGLNYTAMGVMNRINGADEEVLDVMGDGLKWSIREMRDGVRFEKQKKCEISVDAWSTVEKVKGFSGIVDEFLALVGANDLTKAEKLADDALETHRLCEDIVRALQDQPEGVPS</sequence>
<dbReference type="EMBL" id="PXYV01000055">
    <property type="protein sequence ID" value="PSR20656.1"/>
    <property type="molecule type" value="Genomic_DNA"/>
</dbReference>
<dbReference type="Proteomes" id="UP000241848">
    <property type="component" value="Unassembled WGS sequence"/>
</dbReference>
<dbReference type="InterPro" id="IPR000683">
    <property type="entry name" value="Gfo/Idh/MocA-like_OxRdtase_N"/>
</dbReference>
<dbReference type="Gene3D" id="3.40.50.720">
    <property type="entry name" value="NAD(P)-binding Rossmann-like Domain"/>
    <property type="match status" value="1"/>
</dbReference>
<comment type="caution">
    <text evidence="3">The sequence shown here is derived from an EMBL/GenBank/DDBJ whole genome shotgun (WGS) entry which is preliminary data.</text>
</comment>
<evidence type="ECO:0000259" key="1">
    <source>
        <dbReference type="Pfam" id="PF01408"/>
    </source>
</evidence>
<organism evidence="3 4">
    <name type="scientific">Sulfobacillus acidophilus</name>
    <dbReference type="NCBI Taxonomy" id="53633"/>
    <lineage>
        <taxon>Bacteria</taxon>
        <taxon>Bacillati</taxon>
        <taxon>Bacillota</taxon>
        <taxon>Clostridia</taxon>
        <taxon>Eubacteriales</taxon>
        <taxon>Clostridiales Family XVII. Incertae Sedis</taxon>
        <taxon>Sulfobacillus</taxon>
    </lineage>
</organism>
<proteinExistence type="predicted"/>